<evidence type="ECO:0000313" key="9">
    <source>
        <dbReference type="EMBL" id="ADY13855.1"/>
    </source>
</evidence>
<feature type="transmembrane region" description="Helical" evidence="7">
    <location>
        <begin position="26"/>
        <end position="44"/>
    </location>
</feature>
<dbReference type="RefSeq" id="WP_013607704.1">
    <property type="nucleotide sequence ID" value="NC_015152.1"/>
</dbReference>
<organism evidence="9 10">
    <name type="scientific">Sphaerochaeta globosa (strain ATCC BAA-1886 / DSM 22777 / Buddy)</name>
    <name type="common">Spirochaeta sp. (strain Buddy)</name>
    <dbReference type="NCBI Taxonomy" id="158189"/>
    <lineage>
        <taxon>Bacteria</taxon>
        <taxon>Pseudomonadati</taxon>
        <taxon>Spirochaetota</taxon>
        <taxon>Spirochaetia</taxon>
        <taxon>Spirochaetales</taxon>
        <taxon>Sphaerochaetaceae</taxon>
        <taxon>Sphaerochaeta</taxon>
    </lineage>
</organism>
<dbReference type="PANTHER" id="PTHR43266:SF10">
    <property type="entry name" value="BACILYSIN EXPORTER BACE-RELATED"/>
    <property type="match status" value="1"/>
</dbReference>
<dbReference type="eggNOG" id="COG0477">
    <property type="taxonomic scope" value="Bacteria"/>
</dbReference>
<evidence type="ECO:0000256" key="7">
    <source>
        <dbReference type="SAM" id="Phobius"/>
    </source>
</evidence>
<feature type="domain" description="Major facilitator superfamily (MFS) profile" evidence="8">
    <location>
        <begin position="1"/>
        <end position="199"/>
    </location>
</feature>
<feature type="transmembrane region" description="Helical" evidence="7">
    <location>
        <begin position="261"/>
        <end position="279"/>
    </location>
</feature>
<dbReference type="InterPro" id="IPR036259">
    <property type="entry name" value="MFS_trans_sf"/>
</dbReference>
<keyword evidence="5 7" id="KW-1133">Transmembrane helix</keyword>
<dbReference type="KEGG" id="sbu:SpiBuddy_2033"/>
<feature type="transmembrane region" description="Helical" evidence="7">
    <location>
        <begin position="81"/>
        <end position="101"/>
    </location>
</feature>
<evidence type="ECO:0000259" key="8">
    <source>
        <dbReference type="PROSITE" id="PS50850"/>
    </source>
</evidence>
<dbReference type="SUPFAM" id="SSF103473">
    <property type="entry name" value="MFS general substrate transporter"/>
    <property type="match status" value="1"/>
</dbReference>
<feature type="transmembrane region" description="Helical" evidence="7">
    <location>
        <begin position="177"/>
        <end position="194"/>
    </location>
</feature>
<proteinExistence type="predicted"/>
<feature type="transmembrane region" description="Helical" evidence="7">
    <location>
        <begin position="315"/>
        <end position="337"/>
    </location>
</feature>
<dbReference type="Proteomes" id="UP000008466">
    <property type="component" value="Chromosome"/>
</dbReference>
<dbReference type="InterPro" id="IPR010290">
    <property type="entry name" value="TM_effector"/>
</dbReference>
<keyword evidence="6 7" id="KW-0472">Membrane</keyword>
<dbReference type="OrthoDB" id="9775268at2"/>
<sequence length="410" mass="45279">MESKQKPVRDELFSTRIVLFMISQNLSLFGSSVVGYAIIWYITIETSSGIWLMYATLANMVPHLIISLYSGVWADRHRKKYLIMLSDGFIAFVTLILFILFRLGFQHLWLLLLVTVIRSLGTGVQGPAVSAILPQLVPPTHLTRIQGINQSISSVLFMLAPAVGGMVLGFMDISWTFLLDVVTAVIALSIFVFIKVDSIKRAKKDIPVVHAMFEGVRYTFGHPVLRNLIIYYSFAFFLITPAAILTPLLVERSFGPEVWRLTVNEVSWTVGNLIGGVLVSLRGHFNDKVKAIAISLIALGIGFALLGLAPFFSLYLLTMALAGIFMPILTTAETVMIQKITPSNKMGRVFSIVQVLSGSTIPLGMLVYGPLADIVSIESLLIVSGALMALVGLLYQRTNRKLREQGVWKV</sequence>
<dbReference type="Gene3D" id="1.20.1250.20">
    <property type="entry name" value="MFS general substrate transporter like domains"/>
    <property type="match status" value="1"/>
</dbReference>
<evidence type="ECO:0000256" key="1">
    <source>
        <dbReference type="ARBA" id="ARBA00004651"/>
    </source>
</evidence>
<dbReference type="HOGENOM" id="CLU_034180_16_0_12"/>
<evidence type="ECO:0000256" key="4">
    <source>
        <dbReference type="ARBA" id="ARBA00022692"/>
    </source>
</evidence>
<evidence type="ECO:0000256" key="2">
    <source>
        <dbReference type="ARBA" id="ARBA00022448"/>
    </source>
</evidence>
<dbReference type="GO" id="GO:0005886">
    <property type="term" value="C:plasma membrane"/>
    <property type="evidence" value="ECO:0007669"/>
    <property type="project" value="UniProtKB-SubCell"/>
</dbReference>
<feature type="transmembrane region" description="Helical" evidence="7">
    <location>
        <begin position="50"/>
        <end position="69"/>
    </location>
</feature>
<dbReference type="PANTHER" id="PTHR43266">
    <property type="entry name" value="MACROLIDE-EFFLUX PROTEIN"/>
    <property type="match status" value="1"/>
</dbReference>
<keyword evidence="4 7" id="KW-0812">Transmembrane</keyword>
<accession>F0RTU3</accession>
<feature type="transmembrane region" description="Helical" evidence="7">
    <location>
        <begin position="291"/>
        <end position="309"/>
    </location>
</feature>
<feature type="transmembrane region" description="Helical" evidence="7">
    <location>
        <begin position="374"/>
        <end position="395"/>
    </location>
</feature>
<keyword evidence="3" id="KW-1003">Cell membrane</keyword>
<keyword evidence="10" id="KW-1185">Reference proteome</keyword>
<feature type="domain" description="Major facilitator superfamily (MFS) profile" evidence="8">
    <location>
        <begin position="219"/>
        <end position="410"/>
    </location>
</feature>
<feature type="transmembrane region" description="Helical" evidence="7">
    <location>
        <begin position="229"/>
        <end position="249"/>
    </location>
</feature>
<dbReference type="PROSITE" id="PS50850">
    <property type="entry name" value="MFS"/>
    <property type="match status" value="2"/>
</dbReference>
<dbReference type="CDD" id="cd06173">
    <property type="entry name" value="MFS_MefA_like"/>
    <property type="match status" value="1"/>
</dbReference>
<gene>
    <name evidence="9" type="ordered locus">SpiBuddy_2033</name>
</gene>
<evidence type="ECO:0000256" key="6">
    <source>
        <dbReference type="ARBA" id="ARBA00023136"/>
    </source>
</evidence>
<dbReference type="Pfam" id="PF05977">
    <property type="entry name" value="MFS_3"/>
    <property type="match status" value="1"/>
</dbReference>
<dbReference type="InterPro" id="IPR020846">
    <property type="entry name" value="MFS_dom"/>
</dbReference>
<evidence type="ECO:0000313" key="10">
    <source>
        <dbReference type="Proteomes" id="UP000008466"/>
    </source>
</evidence>
<comment type="subcellular location">
    <subcellularLocation>
        <location evidence="1">Cell membrane</location>
        <topology evidence="1">Multi-pass membrane protein</topology>
    </subcellularLocation>
</comment>
<protein>
    <submittedName>
        <fullName evidence="9">Major facilitator superfamily MFS_1</fullName>
    </submittedName>
</protein>
<feature type="transmembrane region" description="Helical" evidence="7">
    <location>
        <begin position="107"/>
        <end position="133"/>
    </location>
</feature>
<evidence type="ECO:0000256" key="5">
    <source>
        <dbReference type="ARBA" id="ARBA00022989"/>
    </source>
</evidence>
<feature type="transmembrane region" description="Helical" evidence="7">
    <location>
        <begin position="154"/>
        <end position="171"/>
    </location>
</feature>
<reference evidence="10" key="1">
    <citation type="submission" date="2011-02" db="EMBL/GenBank/DDBJ databases">
        <title>Complete sequence of Spirochaeta sp. Buddy.</title>
        <authorList>
            <person name="Lucas S."/>
            <person name="Copeland A."/>
            <person name="Lapidus A."/>
            <person name="Cheng J.-F."/>
            <person name="Goodwin L."/>
            <person name="Pitluck S."/>
            <person name="Zeytun A."/>
            <person name="Detter J.C."/>
            <person name="Han C."/>
            <person name="Tapia R."/>
            <person name="Land M."/>
            <person name="Hauser L."/>
            <person name="Kyrpides N."/>
            <person name="Ivanova N."/>
            <person name="Mikhailova N."/>
            <person name="Pagani I."/>
            <person name="Ritalahti K.M."/>
            <person name="Loeffler F.E."/>
            <person name="Woyke T."/>
        </authorList>
    </citation>
    <scope>NUCLEOTIDE SEQUENCE [LARGE SCALE GENOMIC DNA]</scope>
    <source>
        <strain evidence="10">ATCC BAA-1886 / DSM 22777 / Buddy</strain>
    </source>
</reference>
<evidence type="ECO:0000256" key="3">
    <source>
        <dbReference type="ARBA" id="ARBA00022475"/>
    </source>
</evidence>
<dbReference type="EMBL" id="CP002541">
    <property type="protein sequence ID" value="ADY13855.1"/>
    <property type="molecule type" value="Genomic_DNA"/>
</dbReference>
<keyword evidence="2" id="KW-0813">Transport</keyword>
<dbReference type="AlphaFoldDB" id="F0RTU3"/>
<name>F0RTU3_SPHGB</name>
<dbReference type="GO" id="GO:0022857">
    <property type="term" value="F:transmembrane transporter activity"/>
    <property type="evidence" value="ECO:0007669"/>
    <property type="project" value="InterPro"/>
</dbReference>
<feature type="transmembrane region" description="Helical" evidence="7">
    <location>
        <begin position="349"/>
        <end position="368"/>
    </location>
</feature>